<dbReference type="InterPro" id="IPR013751">
    <property type="entry name" value="ACP_syn_III_N"/>
</dbReference>
<dbReference type="Proteomes" id="UP000651085">
    <property type="component" value="Unassembled WGS sequence"/>
</dbReference>
<dbReference type="EMBL" id="JACRTF010000001">
    <property type="protein sequence ID" value="MBC8594800.1"/>
    <property type="molecule type" value="Genomic_DNA"/>
</dbReference>
<dbReference type="InterPro" id="IPR016039">
    <property type="entry name" value="Thiolase-like"/>
</dbReference>
<dbReference type="CDD" id="cd00830">
    <property type="entry name" value="KAS_III"/>
    <property type="match status" value="1"/>
</dbReference>
<dbReference type="GO" id="GO:0044550">
    <property type="term" value="P:secondary metabolite biosynthetic process"/>
    <property type="evidence" value="ECO:0007669"/>
    <property type="project" value="TreeGrafter"/>
</dbReference>
<dbReference type="GO" id="GO:0004315">
    <property type="term" value="F:3-oxoacyl-[acyl-carrier-protein] synthase activity"/>
    <property type="evidence" value="ECO:0007669"/>
    <property type="project" value="InterPro"/>
</dbReference>
<dbReference type="PANTHER" id="PTHR34069">
    <property type="entry name" value="3-OXOACYL-[ACYL-CARRIER-PROTEIN] SYNTHASE 3"/>
    <property type="match status" value="1"/>
</dbReference>
<dbReference type="InterPro" id="IPR013747">
    <property type="entry name" value="ACP_syn_III_C"/>
</dbReference>
<keyword evidence="6" id="KW-1185">Reference proteome</keyword>
<accession>A0A926F6B8</accession>
<feature type="domain" description="Beta-ketoacyl-[acyl-carrier-protein] synthase III C-terminal" evidence="3">
    <location>
        <begin position="253"/>
        <end position="343"/>
    </location>
</feature>
<keyword evidence="1" id="KW-0808">Transferase</keyword>
<dbReference type="Pfam" id="PF08541">
    <property type="entry name" value="ACP_syn_III_C"/>
    <property type="match status" value="1"/>
</dbReference>
<evidence type="ECO:0000313" key="5">
    <source>
        <dbReference type="EMBL" id="MBC8594800.1"/>
    </source>
</evidence>
<dbReference type="RefSeq" id="WP_262435889.1">
    <property type="nucleotide sequence ID" value="NZ_JACRTF010000001.1"/>
</dbReference>
<dbReference type="Pfam" id="PF08545">
    <property type="entry name" value="ACP_syn_III"/>
    <property type="match status" value="1"/>
</dbReference>
<reference evidence="5" key="1">
    <citation type="submission" date="2020-08" db="EMBL/GenBank/DDBJ databases">
        <title>Genome public.</title>
        <authorList>
            <person name="Liu C."/>
            <person name="Sun Q."/>
        </authorList>
    </citation>
    <scope>NUCLEOTIDE SEQUENCE</scope>
    <source>
        <strain evidence="5">N12</strain>
    </source>
</reference>
<comment type="caution">
    <text evidence="5">The sequence shown here is derived from an EMBL/GenBank/DDBJ whole genome shotgun (WGS) entry which is preliminary data.</text>
</comment>
<organism evidence="5 6">
    <name type="scientific">Jilunia laotingensis</name>
    <dbReference type="NCBI Taxonomy" id="2763675"/>
    <lineage>
        <taxon>Bacteria</taxon>
        <taxon>Pseudomonadati</taxon>
        <taxon>Bacteroidota</taxon>
        <taxon>Bacteroidia</taxon>
        <taxon>Bacteroidales</taxon>
        <taxon>Bacteroidaceae</taxon>
        <taxon>Jilunia</taxon>
    </lineage>
</organism>
<keyword evidence="2" id="KW-0012">Acyltransferase</keyword>
<sequence length="354" mass="39212">MDLVFDNKRITGILTILPSKEVLFEDEMGNYNFSTAKSMKLKLAMGYNKHRIVEEGVCCSDLCCYGLNYLFEHSKLKKEEIDALVLVTQSPDHFMPPTSNVIQGKMGLKTDMICMDINQGCAGFVLGLIQAFMLLDQPSVNKVVLLNADVLSRKVSKRDRNSNPLIGDGAAVTVVERSEKTGLIYGNIKMDGTRADALMIPAGGFREPSTAETALMSEDANGNFRSKDNLVMKGDEVFNFVQLEVPPMIDDLLAKSGQSKDSVDYYMFHQPNRFMLQKLADKIGISREKMPSNIVENFGNSSGVTIPVNITHNLGSMLTEDEKLLCLSGFGVGLTWGSLLMRIGKLDFCEQINY</sequence>
<dbReference type="SUPFAM" id="SSF53901">
    <property type="entry name" value="Thiolase-like"/>
    <property type="match status" value="1"/>
</dbReference>
<evidence type="ECO:0000256" key="2">
    <source>
        <dbReference type="ARBA" id="ARBA00023315"/>
    </source>
</evidence>
<evidence type="ECO:0000259" key="4">
    <source>
        <dbReference type="Pfam" id="PF08545"/>
    </source>
</evidence>
<dbReference type="AlphaFoldDB" id="A0A926F6B8"/>
<dbReference type="PANTHER" id="PTHR34069:SF2">
    <property type="entry name" value="BETA-KETOACYL-[ACYL-CARRIER-PROTEIN] SYNTHASE III"/>
    <property type="match status" value="1"/>
</dbReference>
<evidence type="ECO:0000313" key="6">
    <source>
        <dbReference type="Proteomes" id="UP000651085"/>
    </source>
</evidence>
<dbReference type="GO" id="GO:0006633">
    <property type="term" value="P:fatty acid biosynthetic process"/>
    <property type="evidence" value="ECO:0007669"/>
    <property type="project" value="InterPro"/>
</dbReference>
<name>A0A926F6B8_9BACT</name>
<evidence type="ECO:0000259" key="3">
    <source>
        <dbReference type="Pfam" id="PF08541"/>
    </source>
</evidence>
<evidence type="ECO:0000256" key="1">
    <source>
        <dbReference type="ARBA" id="ARBA00022679"/>
    </source>
</evidence>
<gene>
    <name evidence="5" type="ORF">H8744_16445</name>
</gene>
<protein>
    <submittedName>
        <fullName evidence="5">Ketoacyl-ACP synthase III</fullName>
    </submittedName>
</protein>
<proteinExistence type="predicted"/>
<feature type="domain" description="Beta-ketoacyl-[acyl-carrier-protein] synthase III N-terminal" evidence="4">
    <location>
        <begin position="115"/>
        <end position="188"/>
    </location>
</feature>
<dbReference type="Gene3D" id="3.40.47.10">
    <property type="match status" value="1"/>
</dbReference>